<dbReference type="InterPro" id="IPR051599">
    <property type="entry name" value="Cell_Envelope_Assoc"/>
</dbReference>
<dbReference type="EMBL" id="HBFA01011147">
    <property type="protein sequence ID" value="CAD8659324.1"/>
    <property type="molecule type" value="Transcribed_RNA"/>
</dbReference>
<dbReference type="Gene3D" id="3.40.50.620">
    <property type="entry name" value="HUPs"/>
    <property type="match status" value="1"/>
</dbReference>
<keyword evidence="1" id="KW-0812">Transmembrane</keyword>
<dbReference type="InterPro" id="IPR014729">
    <property type="entry name" value="Rossmann-like_a/b/a_fold"/>
</dbReference>
<evidence type="ECO:0000259" key="2">
    <source>
        <dbReference type="Pfam" id="PF02698"/>
    </source>
</evidence>
<dbReference type="PANTHER" id="PTHR30336:SF20">
    <property type="entry name" value="DUF218 DOMAIN-CONTAINING PROTEIN"/>
    <property type="match status" value="1"/>
</dbReference>
<accession>A0A7S0QZF8</accession>
<keyword evidence="1" id="KW-1133">Transmembrane helix</keyword>
<dbReference type="AlphaFoldDB" id="A0A7S0QZF8"/>
<keyword evidence="1" id="KW-0472">Membrane</keyword>
<evidence type="ECO:0000256" key="1">
    <source>
        <dbReference type="SAM" id="Phobius"/>
    </source>
</evidence>
<organism evidence="3">
    <name type="scientific">Pyramimonas obovata</name>
    <dbReference type="NCBI Taxonomy" id="1411642"/>
    <lineage>
        <taxon>Eukaryota</taxon>
        <taxon>Viridiplantae</taxon>
        <taxon>Chlorophyta</taxon>
        <taxon>Pyramimonadophyceae</taxon>
        <taxon>Pyramimonadales</taxon>
        <taxon>Pyramimonadaceae</taxon>
        <taxon>Pyramimonas</taxon>
        <taxon>Pyramimonas incertae sedis</taxon>
    </lineage>
</organism>
<gene>
    <name evidence="3" type="ORF">POBO1169_LOCUS5815</name>
</gene>
<dbReference type="InterPro" id="IPR003848">
    <property type="entry name" value="DUF218"/>
</dbReference>
<dbReference type="CDD" id="cd06259">
    <property type="entry name" value="YdcF-like"/>
    <property type="match status" value="1"/>
</dbReference>
<protein>
    <recommendedName>
        <fullName evidence="2">DUF218 domain-containing protein</fullName>
    </recommendedName>
</protein>
<proteinExistence type="predicted"/>
<dbReference type="GO" id="GO:0005886">
    <property type="term" value="C:plasma membrane"/>
    <property type="evidence" value="ECO:0007669"/>
    <property type="project" value="TreeGrafter"/>
</dbReference>
<dbReference type="Pfam" id="PF02698">
    <property type="entry name" value="DUF218"/>
    <property type="match status" value="1"/>
</dbReference>
<dbReference type="PANTHER" id="PTHR30336">
    <property type="entry name" value="INNER MEMBRANE PROTEIN, PROBABLE PERMEASE"/>
    <property type="match status" value="1"/>
</dbReference>
<dbReference type="Pfam" id="PF20392">
    <property type="entry name" value="DUF6687"/>
    <property type="match status" value="1"/>
</dbReference>
<evidence type="ECO:0000313" key="3">
    <source>
        <dbReference type="EMBL" id="CAD8659324.1"/>
    </source>
</evidence>
<feature type="domain" description="DUF218" evidence="2">
    <location>
        <begin position="422"/>
        <end position="554"/>
    </location>
</feature>
<dbReference type="InterPro" id="IPR046509">
    <property type="entry name" value="DUF6687"/>
</dbReference>
<feature type="transmembrane region" description="Helical" evidence="1">
    <location>
        <begin position="12"/>
        <end position="29"/>
    </location>
</feature>
<reference evidence="3" key="1">
    <citation type="submission" date="2021-01" db="EMBL/GenBank/DDBJ databases">
        <authorList>
            <person name="Corre E."/>
            <person name="Pelletier E."/>
            <person name="Niang G."/>
            <person name="Scheremetjew M."/>
            <person name="Finn R."/>
            <person name="Kale V."/>
            <person name="Holt S."/>
            <person name="Cochrane G."/>
            <person name="Meng A."/>
            <person name="Brown T."/>
            <person name="Cohen L."/>
        </authorList>
    </citation>
    <scope>NUCLEOTIDE SEQUENCE</scope>
    <source>
        <strain evidence="3">CCMP722</strain>
    </source>
</reference>
<name>A0A7S0QZF8_9CHLO</name>
<sequence>MHIVSPAEYFWPISVTFLAGVPILVLYLLERSRRPTRLEYASFDAKAGVKETIVVDCLHPSCPTLTHHKGGRTPLEVHEDTSGGIVLKALKSSHPIFRGQRYVTCNHYDIDGLVAVFAATQPLVALSHEQTLRTTSVIGDLRELDLSAPHAREALLLCTWSNSVERDLFYRPFDGSESDGCDQKYQYFLPRLPGVLEGLAEGRRAEDVCAEGLAEYTQVVEEYHIMQKEECVQALCPEIGLAILTPPHPLHYYALFSRTIGYDTVLTIYPGNRYELECKYSGYIDITSRPVWPRLDLSPLVKVLNAHEEAVGVKWSCSRFTDSGPVLRLDSVSEKLTKAQRYGNPYERPIFTSNISPSEFTRLVMSYFSHGLRSVEPKNFWKWEEIHRLNRSIKWDLWESTHTLALKSPVADVYNPGVTKWEAVVVLGCNPTSPSLRERVVTAVTAWQHAAASRPTLLVTTGWDSQSRGESEAETMAGIANELGVPLTNILVESQACNTLDNALRVRALLERLPSVPEGLKGAGERRLVGSVTVVTSDWHIPRARLAFDGAFQGSKMPLKYSSAVSSSLSSEVRCKVEKREASGQQWMLDQLQAQPPPTSSQQLRNTWDLA</sequence>